<evidence type="ECO:0000256" key="4">
    <source>
        <dbReference type="ARBA" id="ARBA00022679"/>
    </source>
</evidence>
<evidence type="ECO:0000256" key="8">
    <source>
        <dbReference type="ARBA" id="ARBA00023316"/>
    </source>
</evidence>
<evidence type="ECO:0000256" key="9">
    <source>
        <dbReference type="PROSITE-ProRule" id="PRU01373"/>
    </source>
</evidence>
<dbReference type="Pfam" id="PF03734">
    <property type="entry name" value="YkuD"/>
    <property type="match status" value="1"/>
</dbReference>
<dbReference type="PANTHER" id="PTHR30582">
    <property type="entry name" value="L,D-TRANSPEPTIDASE"/>
    <property type="match status" value="1"/>
</dbReference>
<sequence>MKTRLSAIHPLTLISLGLLSPLFMQPTQALEGEVPLSSESIPLLSELPLIQDPPKVPALGEAAKYLPGQTPVHLVLRLGERRVYVYKGDEELASYPVAVGKEGWETPTGDFEVFNKEVDPVFLSLWTGNKIGPGPDNPLGPRWVGFWTDGKTQVGFHGTNNPDSIGHNVSHGCVRMFNKDVIALYEKVELGTRVIVEP</sequence>
<feature type="chain" id="PRO_5012250953" description="L,D-TPase catalytic domain-containing protein" evidence="10">
    <location>
        <begin position="30"/>
        <end position="198"/>
    </location>
</feature>
<dbReference type="InterPro" id="IPR050979">
    <property type="entry name" value="LD-transpeptidase"/>
</dbReference>
<accession>A0A1L9QUC1</accession>
<dbReference type="CDD" id="cd16913">
    <property type="entry name" value="YkuD_like"/>
    <property type="match status" value="1"/>
</dbReference>
<dbReference type="GO" id="GO:0005576">
    <property type="term" value="C:extracellular region"/>
    <property type="evidence" value="ECO:0007669"/>
    <property type="project" value="TreeGrafter"/>
</dbReference>
<dbReference type="STRING" id="1925591.BI308_06530"/>
<keyword evidence="10" id="KW-0732">Signal</keyword>
<evidence type="ECO:0000256" key="5">
    <source>
        <dbReference type="ARBA" id="ARBA00022801"/>
    </source>
</evidence>
<dbReference type="GO" id="GO:0071555">
    <property type="term" value="P:cell wall organization"/>
    <property type="evidence" value="ECO:0007669"/>
    <property type="project" value="UniProtKB-UniRule"/>
</dbReference>
<evidence type="ECO:0000256" key="3">
    <source>
        <dbReference type="ARBA" id="ARBA00022676"/>
    </source>
</evidence>
<keyword evidence="4" id="KW-0808">Transferase</keyword>
<name>A0A1L9QUC1_9CYAN</name>
<evidence type="ECO:0000256" key="2">
    <source>
        <dbReference type="ARBA" id="ARBA00005992"/>
    </source>
</evidence>
<organism evidence="12 13">
    <name type="scientific">Roseofilum reptotaenium AO1-A</name>
    <dbReference type="NCBI Taxonomy" id="1925591"/>
    <lineage>
        <taxon>Bacteria</taxon>
        <taxon>Bacillati</taxon>
        <taxon>Cyanobacteriota</taxon>
        <taxon>Cyanophyceae</taxon>
        <taxon>Desertifilales</taxon>
        <taxon>Desertifilaceae</taxon>
        <taxon>Roseofilum</taxon>
    </lineage>
</organism>
<dbReference type="PROSITE" id="PS52029">
    <property type="entry name" value="LD_TPASE"/>
    <property type="match status" value="1"/>
</dbReference>
<dbReference type="GO" id="GO:0018104">
    <property type="term" value="P:peptidoglycan-protein cross-linking"/>
    <property type="evidence" value="ECO:0007669"/>
    <property type="project" value="TreeGrafter"/>
</dbReference>
<feature type="active site" description="Nucleophile" evidence="9">
    <location>
        <position position="173"/>
    </location>
</feature>
<comment type="pathway">
    <text evidence="1 9">Cell wall biogenesis; peptidoglycan biosynthesis.</text>
</comment>
<dbReference type="GO" id="GO:0071972">
    <property type="term" value="F:peptidoglycan L,D-transpeptidase activity"/>
    <property type="evidence" value="ECO:0007669"/>
    <property type="project" value="TreeGrafter"/>
</dbReference>
<dbReference type="GO" id="GO:0016757">
    <property type="term" value="F:glycosyltransferase activity"/>
    <property type="evidence" value="ECO:0007669"/>
    <property type="project" value="UniProtKB-KW"/>
</dbReference>
<proteinExistence type="inferred from homology"/>
<evidence type="ECO:0000256" key="1">
    <source>
        <dbReference type="ARBA" id="ARBA00004752"/>
    </source>
</evidence>
<feature type="active site" description="Proton donor/acceptor" evidence="9">
    <location>
        <position position="157"/>
    </location>
</feature>
<evidence type="ECO:0000256" key="6">
    <source>
        <dbReference type="ARBA" id="ARBA00022960"/>
    </source>
</evidence>
<evidence type="ECO:0000256" key="7">
    <source>
        <dbReference type="ARBA" id="ARBA00022984"/>
    </source>
</evidence>
<reference evidence="12" key="1">
    <citation type="submission" date="2016-10" db="EMBL/GenBank/DDBJ databases">
        <title>CRISPR-Cas defence system in Roseofilum reptotaenium: evidence of a bacteriophage-cyanobacterium arms race in the coral black band disease.</title>
        <authorList>
            <person name="Buerger P."/>
            <person name="Wood-Charlson E.M."/>
            <person name="Weynberg K.D."/>
            <person name="Willis B."/>
            <person name="Van Oppen M.J."/>
        </authorList>
    </citation>
    <scope>NUCLEOTIDE SEQUENCE [LARGE SCALE GENOMIC DNA]</scope>
    <source>
        <strain evidence="12">AO1-A</strain>
    </source>
</reference>
<dbReference type="EMBL" id="MLAW01000008">
    <property type="protein sequence ID" value="OJJ26268.1"/>
    <property type="molecule type" value="Genomic_DNA"/>
</dbReference>
<dbReference type="InterPro" id="IPR005490">
    <property type="entry name" value="LD_TPept_cat_dom"/>
</dbReference>
<gene>
    <name evidence="12" type="ORF">BI308_06530</name>
</gene>
<evidence type="ECO:0000259" key="11">
    <source>
        <dbReference type="PROSITE" id="PS52029"/>
    </source>
</evidence>
<dbReference type="Proteomes" id="UP000183940">
    <property type="component" value="Unassembled WGS sequence"/>
</dbReference>
<comment type="caution">
    <text evidence="12">The sequence shown here is derived from an EMBL/GenBank/DDBJ whole genome shotgun (WGS) entry which is preliminary data.</text>
</comment>
<evidence type="ECO:0000256" key="10">
    <source>
        <dbReference type="SAM" id="SignalP"/>
    </source>
</evidence>
<dbReference type="GO" id="GO:0008360">
    <property type="term" value="P:regulation of cell shape"/>
    <property type="evidence" value="ECO:0007669"/>
    <property type="project" value="UniProtKB-UniRule"/>
</dbReference>
<dbReference type="PANTHER" id="PTHR30582:SF24">
    <property type="entry name" value="L,D-TRANSPEPTIDASE ERFK_SRFK-RELATED"/>
    <property type="match status" value="1"/>
</dbReference>
<protein>
    <recommendedName>
        <fullName evidence="11">L,D-TPase catalytic domain-containing protein</fullName>
    </recommendedName>
</protein>
<feature type="domain" description="L,D-TPase catalytic" evidence="11">
    <location>
        <begin position="72"/>
        <end position="197"/>
    </location>
</feature>
<evidence type="ECO:0000313" key="13">
    <source>
        <dbReference type="Proteomes" id="UP000183940"/>
    </source>
</evidence>
<feature type="signal peptide" evidence="10">
    <location>
        <begin position="1"/>
        <end position="29"/>
    </location>
</feature>
<keyword evidence="3" id="KW-0328">Glycosyltransferase</keyword>
<keyword evidence="5" id="KW-0378">Hydrolase</keyword>
<dbReference type="Gene3D" id="2.40.440.10">
    <property type="entry name" value="L,D-transpeptidase catalytic domain-like"/>
    <property type="match status" value="1"/>
</dbReference>
<dbReference type="AlphaFoldDB" id="A0A1L9QUC1"/>
<evidence type="ECO:0000313" key="12">
    <source>
        <dbReference type="EMBL" id="OJJ26268.1"/>
    </source>
</evidence>
<keyword evidence="6 9" id="KW-0133">Cell shape</keyword>
<dbReference type="SUPFAM" id="SSF141523">
    <property type="entry name" value="L,D-transpeptidase catalytic domain-like"/>
    <property type="match status" value="1"/>
</dbReference>
<dbReference type="InterPro" id="IPR038063">
    <property type="entry name" value="Transpep_catalytic_dom"/>
</dbReference>
<dbReference type="UniPathway" id="UPA00219"/>
<comment type="similarity">
    <text evidence="2">Belongs to the YkuD family.</text>
</comment>
<keyword evidence="7 9" id="KW-0573">Peptidoglycan synthesis</keyword>
<keyword evidence="8 9" id="KW-0961">Cell wall biogenesis/degradation</keyword>
<keyword evidence="13" id="KW-1185">Reference proteome</keyword>